<comment type="caution">
    <text evidence="1">The sequence shown here is derived from an EMBL/GenBank/DDBJ whole genome shotgun (WGS) entry which is preliminary data.</text>
</comment>
<gene>
    <name evidence="1" type="ORF">JYU34_003192</name>
</gene>
<evidence type="ECO:0000313" key="1">
    <source>
        <dbReference type="EMBL" id="KAG7310416.1"/>
    </source>
</evidence>
<dbReference type="Proteomes" id="UP000823941">
    <property type="component" value="Chromosome 5"/>
</dbReference>
<accession>A0ABQ7QZE6</accession>
<organism evidence="1 2">
    <name type="scientific">Plutella xylostella</name>
    <name type="common">Diamondback moth</name>
    <name type="synonym">Plutella maculipennis</name>
    <dbReference type="NCBI Taxonomy" id="51655"/>
    <lineage>
        <taxon>Eukaryota</taxon>
        <taxon>Metazoa</taxon>
        <taxon>Ecdysozoa</taxon>
        <taxon>Arthropoda</taxon>
        <taxon>Hexapoda</taxon>
        <taxon>Insecta</taxon>
        <taxon>Pterygota</taxon>
        <taxon>Neoptera</taxon>
        <taxon>Endopterygota</taxon>
        <taxon>Lepidoptera</taxon>
        <taxon>Glossata</taxon>
        <taxon>Ditrysia</taxon>
        <taxon>Yponomeutoidea</taxon>
        <taxon>Plutellidae</taxon>
        <taxon>Plutella</taxon>
    </lineage>
</organism>
<name>A0ABQ7QZE6_PLUXY</name>
<sequence>MHMYLYVQLAEQLNQYYLAVVRDTPLRPDIPAASLFLRERVPTTESTMFLRHFTVDELIKIIQSIKKKRTKDINDMPTDLLHKLPVPLLHIMCDLFNDCILDGQYPDSMKIVKISPVYKGSGSKVRQTIKNTGR</sequence>
<keyword evidence="2" id="KW-1185">Reference proteome</keyword>
<proteinExistence type="predicted"/>
<protein>
    <submittedName>
        <fullName evidence="1">Uncharacterized protein</fullName>
    </submittedName>
</protein>
<dbReference type="EMBL" id="JAHIBW010000005">
    <property type="protein sequence ID" value="KAG7310416.1"/>
    <property type="molecule type" value="Genomic_DNA"/>
</dbReference>
<reference evidence="1 2" key="1">
    <citation type="submission" date="2021-06" db="EMBL/GenBank/DDBJ databases">
        <title>A haploid diamondback moth (Plutella xylostella L.) genome assembly resolves 31 chromosomes and identifies a diamide resistance mutation.</title>
        <authorList>
            <person name="Ward C.M."/>
            <person name="Perry K.D."/>
            <person name="Baker G."/>
            <person name="Powis K."/>
            <person name="Heckel D.G."/>
            <person name="Baxter S.W."/>
        </authorList>
    </citation>
    <scope>NUCLEOTIDE SEQUENCE [LARGE SCALE GENOMIC DNA]</scope>
    <source>
        <strain evidence="1 2">LV</strain>
        <tissue evidence="1">Single pupa</tissue>
    </source>
</reference>
<evidence type="ECO:0000313" key="2">
    <source>
        <dbReference type="Proteomes" id="UP000823941"/>
    </source>
</evidence>